<comment type="caution">
    <text evidence="1">The sequence shown here is derived from an EMBL/GenBank/DDBJ whole genome shotgun (WGS) entry which is preliminary data.</text>
</comment>
<dbReference type="EMBL" id="VIEB01000322">
    <property type="protein sequence ID" value="TQD95200.1"/>
    <property type="molecule type" value="Genomic_DNA"/>
</dbReference>
<sequence>MSFLSKQWEGVWCSSSVLDFDEESVGFRRDKHGDKHRKFINNILIRYLRFYENDKQKKLKLLKLRLHMTGYLFREDTSIVDKLLTCSLERNVKELDISLRRDWHVNENHYCLSRTTFLVAKSLTTLSLAYVRIKDIRSANDGRHIDRISQLLPSLKTMSPKGFGLMSVPSVP</sequence>
<evidence type="ECO:0000313" key="1">
    <source>
        <dbReference type="EMBL" id="TQD95200.1"/>
    </source>
</evidence>
<evidence type="ECO:0008006" key="3">
    <source>
        <dbReference type="Google" id="ProtNLM"/>
    </source>
</evidence>
<dbReference type="STRING" id="106549.A0A540M8X3"/>
<organism evidence="1 2">
    <name type="scientific">Malus baccata</name>
    <name type="common">Siberian crab apple</name>
    <name type="synonym">Pyrus baccata</name>
    <dbReference type="NCBI Taxonomy" id="106549"/>
    <lineage>
        <taxon>Eukaryota</taxon>
        <taxon>Viridiplantae</taxon>
        <taxon>Streptophyta</taxon>
        <taxon>Embryophyta</taxon>
        <taxon>Tracheophyta</taxon>
        <taxon>Spermatophyta</taxon>
        <taxon>Magnoliopsida</taxon>
        <taxon>eudicotyledons</taxon>
        <taxon>Gunneridae</taxon>
        <taxon>Pentapetalae</taxon>
        <taxon>rosids</taxon>
        <taxon>fabids</taxon>
        <taxon>Rosales</taxon>
        <taxon>Rosaceae</taxon>
        <taxon>Amygdaloideae</taxon>
        <taxon>Maleae</taxon>
        <taxon>Malus</taxon>
    </lineage>
</organism>
<name>A0A540M8X3_MALBA</name>
<dbReference type="Proteomes" id="UP000315295">
    <property type="component" value="Unassembled WGS sequence"/>
</dbReference>
<proteinExistence type="predicted"/>
<dbReference type="AlphaFoldDB" id="A0A540M8X3"/>
<evidence type="ECO:0000313" key="2">
    <source>
        <dbReference type="Proteomes" id="UP000315295"/>
    </source>
</evidence>
<accession>A0A540M8X3</accession>
<protein>
    <recommendedName>
        <fullName evidence="3">FBD domain-containing protein</fullName>
    </recommendedName>
</protein>
<reference evidence="1 2" key="1">
    <citation type="journal article" date="2019" name="G3 (Bethesda)">
        <title>Sequencing of a Wild Apple (Malus baccata) Genome Unravels the Differences Between Cultivated and Wild Apple Species Regarding Disease Resistance and Cold Tolerance.</title>
        <authorList>
            <person name="Chen X."/>
        </authorList>
    </citation>
    <scope>NUCLEOTIDE SEQUENCE [LARGE SCALE GENOMIC DNA]</scope>
    <source>
        <strain evidence="2">cv. Shandingzi</strain>
        <tissue evidence="1">Leaves</tissue>
    </source>
</reference>
<keyword evidence="2" id="KW-1185">Reference proteome</keyword>
<gene>
    <name evidence="1" type="ORF">C1H46_019174</name>
</gene>